<reference evidence="5 6" key="1">
    <citation type="submission" date="2015-04" db="EMBL/GenBank/DDBJ databases">
        <title>Complete Sequence for the Genome of the Thioalkalivibrio versutus D301.</title>
        <authorList>
            <person name="Mu T."/>
            <person name="Zhou J."/>
            <person name="Xu X."/>
        </authorList>
    </citation>
    <scope>NUCLEOTIDE SEQUENCE [LARGE SCALE GENOMIC DNA]</scope>
    <source>
        <strain evidence="5 6">D301</strain>
    </source>
</reference>
<gene>
    <name evidence="5" type="ORF">TVD_12725</name>
</gene>
<name>A0A0G3G4K9_9GAMM</name>
<keyword evidence="2" id="KW-0349">Heme</keyword>
<dbReference type="Proteomes" id="UP000064201">
    <property type="component" value="Chromosome"/>
</dbReference>
<dbReference type="CDD" id="cd08916">
    <property type="entry name" value="TrHb3_P"/>
    <property type="match status" value="1"/>
</dbReference>
<dbReference type="GO" id="GO:0019825">
    <property type="term" value="F:oxygen binding"/>
    <property type="evidence" value="ECO:0007669"/>
    <property type="project" value="InterPro"/>
</dbReference>
<evidence type="ECO:0000256" key="4">
    <source>
        <dbReference type="ARBA" id="ARBA00023004"/>
    </source>
</evidence>
<keyword evidence="6" id="KW-1185">Reference proteome</keyword>
<evidence type="ECO:0000256" key="1">
    <source>
        <dbReference type="ARBA" id="ARBA00022448"/>
    </source>
</evidence>
<dbReference type="GO" id="GO:0020037">
    <property type="term" value="F:heme binding"/>
    <property type="evidence" value="ECO:0007669"/>
    <property type="project" value="InterPro"/>
</dbReference>
<dbReference type="Gene3D" id="1.10.490.10">
    <property type="entry name" value="Globins"/>
    <property type="match status" value="1"/>
</dbReference>
<dbReference type="Pfam" id="PF01152">
    <property type="entry name" value="Bac_globin"/>
    <property type="match status" value="1"/>
</dbReference>
<keyword evidence="4" id="KW-0408">Iron</keyword>
<dbReference type="SUPFAM" id="SSF46458">
    <property type="entry name" value="Globin-like"/>
    <property type="match status" value="1"/>
</dbReference>
<dbReference type="RefSeq" id="WP_047251753.1">
    <property type="nucleotide sequence ID" value="NZ_CP011367.1"/>
</dbReference>
<evidence type="ECO:0000313" key="6">
    <source>
        <dbReference type="Proteomes" id="UP000064201"/>
    </source>
</evidence>
<keyword evidence="1" id="KW-0813">Transport</keyword>
<dbReference type="InterPro" id="IPR009050">
    <property type="entry name" value="Globin-like_sf"/>
</dbReference>
<organism evidence="5 6">
    <name type="scientific">Thioalkalivibrio versutus</name>
    <dbReference type="NCBI Taxonomy" id="106634"/>
    <lineage>
        <taxon>Bacteria</taxon>
        <taxon>Pseudomonadati</taxon>
        <taxon>Pseudomonadota</taxon>
        <taxon>Gammaproteobacteria</taxon>
        <taxon>Chromatiales</taxon>
        <taxon>Ectothiorhodospiraceae</taxon>
        <taxon>Thioalkalivibrio</taxon>
    </lineage>
</organism>
<dbReference type="PATRIC" id="fig|106634.4.peg.2593"/>
<evidence type="ECO:0000256" key="3">
    <source>
        <dbReference type="ARBA" id="ARBA00022723"/>
    </source>
</evidence>
<accession>A0A0G3G4K9</accession>
<dbReference type="InterPro" id="IPR012292">
    <property type="entry name" value="Globin/Proto"/>
</dbReference>
<dbReference type="KEGG" id="tvr:TVD_12725"/>
<dbReference type="InterPro" id="IPR001486">
    <property type="entry name" value="Hemoglobin_trunc"/>
</dbReference>
<dbReference type="STRING" id="106634.TVD_12725"/>
<dbReference type="AlphaFoldDB" id="A0A0G3G4K9"/>
<protein>
    <submittedName>
        <fullName evidence="5">Globin</fullName>
    </submittedName>
</protein>
<dbReference type="EMBL" id="CP011367">
    <property type="protein sequence ID" value="AKJ96168.1"/>
    <property type="molecule type" value="Genomic_DNA"/>
</dbReference>
<evidence type="ECO:0000256" key="2">
    <source>
        <dbReference type="ARBA" id="ARBA00022617"/>
    </source>
</evidence>
<proteinExistence type="predicted"/>
<dbReference type="GO" id="GO:0046872">
    <property type="term" value="F:metal ion binding"/>
    <property type="evidence" value="ECO:0007669"/>
    <property type="project" value="UniProtKB-KW"/>
</dbReference>
<keyword evidence="3" id="KW-0479">Metal-binding</keyword>
<evidence type="ECO:0000313" key="5">
    <source>
        <dbReference type="EMBL" id="AKJ96168.1"/>
    </source>
</evidence>
<dbReference type="OrthoDB" id="25954at2"/>
<sequence length="127" mass="14770">MAFRKLEPLCDKIGAERIRAVIDDFYRRLSADPEIGHHFERIQDFPDHVKRITDFWYMNLGGRLEQPPTIDMVGKHAPMNLTEADLAVWMRHFKATTEDHLEAPLAAEWQQLADGIASRMREDIIRG</sequence>